<name>A0A285PW40_9FIRM</name>
<protein>
    <submittedName>
        <fullName evidence="2">Uncharacterized protein</fullName>
    </submittedName>
</protein>
<keyword evidence="1" id="KW-0472">Membrane</keyword>
<proteinExistence type="predicted"/>
<accession>A0A285PW40</accession>
<gene>
    <name evidence="2" type="ORF">EHLA_3273</name>
</gene>
<dbReference type="KEGG" id="ehl:EHLA_3273"/>
<keyword evidence="3" id="KW-1185">Reference proteome</keyword>
<organism evidence="2 3">
    <name type="scientific">Anaerobutyricum hallii</name>
    <dbReference type="NCBI Taxonomy" id="39488"/>
    <lineage>
        <taxon>Bacteria</taxon>
        <taxon>Bacillati</taxon>
        <taxon>Bacillota</taxon>
        <taxon>Clostridia</taxon>
        <taxon>Lachnospirales</taxon>
        <taxon>Lachnospiraceae</taxon>
        <taxon>Anaerobutyricum</taxon>
    </lineage>
</organism>
<dbReference type="EMBL" id="LT907978">
    <property type="protein sequence ID" value="SOB73821.1"/>
    <property type="molecule type" value="Genomic_DNA"/>
</dbReference>
<dbReference type="RefSeq" id="WP_167513785.1">
    <property type="nucleotide sequence ID" value="NZ_LT907978.1"/>
</dbReference>
<dbReference type="Proteomes" id="UP000217549">
    <property type="component" value="Chromosome I"/>
</dbReference>
<evidence type="ECO:0000313" key="3">
    <source>
        <dbReference type="Proteomes" id="UP000217549"/>
    </source>
</evidence>
<sequence length="48" mass="4944">MKGIKIELLGIAIIPLGIAVTTNNFGGYVLGVLGFGVAVVGCFLKDNH</sequence>
<reference evidence="3" key="1">
    <citation type="submission" date="2017-09" db="EMBL/GenBank/DDBJ databases">
        <authorList>
            <person name="Shetty A S."/>
        </authorList>
    </citation>
    <scope>NUCLEOTIDE SEQUENCE [LARGE SCALE GENOMIC DNA]</scope>
</reference>
<feature type="transmembrane region" description="Helical" evidence="1">
    <location>
        <begin position="25"/>
        <end position="44"/>
    </location>
</feature>
<keyword evidence="1" id="KW-1133">Transmembrane helix</keyword>
<keyword evidence="1" id="KW-0812">Transmembrane</keyword>
<evidence type="ECO:0000313" key="2">
    <source>
        <dbReference type="EMBL" id="SOB73821.1"/>
    </source>
</evidence>
<dbReference type="AlphaFoldDB" id="A0A285PW40"/>
<evidence type="ECO:0000256" key="1">
    <source>
        <dbReference type="SAM" id="Phobius"/>
    </source>
</evidence>